<dbReference type="EMBL" id="MVHT01000241">
    <property type="protein sequence ID" value="ORA85742.1"/>
    <property type="molecule type" value="Genomic_DNA"/>
</dbReference>
<feature type="non-terminal residue" evidence="2">
    <location>
        <position position="1"/>
    </location>
</feature>
<dbReference type="Proteomes" id="UP000192739">
    <property type="component" value="Unassembled WGS sequence"/>
</dbReference>
<sequence length="427" mass="46315">WLDENLTRREALTNTTAETTRWLDRTRAAARIENQAAAAQLLAIGELFAHRFAHCAYDDNWVIDAMAAVAAEVGAGLRISRGLAMSRLHYARVMRERLPKTGDVFRAGDIDFRAFATIAHHTDAIEDPAILARVDELIAENVGRWPSLSRGRLAAQVDKIVAGHDRDALRRREKQQADREVWIGGDQDGISRIEGTFLTPDAHALDKRLSALAATVCPHDPRTREQRRADALGALAAGADRLACRCQRTDCTAASKKKPASPVAIHVIAEHATLNGTNTTPASEVSADGLITPELLGELAQSATLVPVAHPGYCAPEPHYRPSKALADFVKCRDLTCRWPGCEVPAWDCQLDHTIPYAQGGPTHAGNMKCYCTFHHLVKTFLGWTEKQLADGTLILTSPGGDTHVTTPGSALLFPSLCQAVGGMPCP</sequence>
<evidence type="ECO:0000313" key="2">
    <source>
        <dbReference type="EMBL" id="ORA85742.1"/>
    </source>
</evidence>
<dbReference type="InterPro" id="IPR003615">
    <property type="entry name" value="HNH_nuc"/>
</dbReference>
<dbReference type="AlphaFoldDB" id="A0A1X0EM34"/>
<protein>
    <recommendedName>
        <fullName evidence="1">DUF222 domain-containing protein</fullName>
    </recommendedName>
</protein>
<keyword evidence="3" id="KW-1185">Reference proteome</keyword>
<dbReference type="CDD" id="cd00085">
    <property type="entry name" value="HNHc"/>
    <property type="match status" value="1"/>
</dbReference>
<evidence type="ECO:0000259" key="1">
    <source>
        <dbReference type="Pfam" id="PF02720"/>
    </source>
</evidence>
<gene>
    <name evidence="2" type="ORF">BST27_30535</name>
</gene>
<proteinExistence type="predicted"/>
<dbReference type="Pfam" id="PF02720">
    <property type="entry name" value="DUF222"/>
    <property type="match status" value="1"/>
</dbReference>
<reference evidence="2 3" key="1">
    <citation type="submission" date="2017-02" db="EMBL/GenBank/DDBJ databases">
        <title>The new phylogeny of genus Mycobacterium.</title>
        <authorList>
            <person name="Tortoli E."/>
            <person name="Trovato A."/>
            <person name="Cirillo D.M."/>
        </authorList>
    </citation>
    <scope>NUCLEOTIDE SEQUENCE [LARGE SCALE GENOMIC DNA]</scope>
    <source>
        <strain evidence="2 3">DSM 44049</strain>
    </source>
</reference>
<accession>A0A1X0EM34</accession>
<feature type="domain" description="DUF222" evidence="1">
    <location>
        <begin position="29"/>
        <end position="334"/>
    </location>
</feature>
<dbReference type="Gene3D" id="1.10.30.50">
    <property type="match status" value="1"/>
</dbReference>
<comment type="caution">
    <text evidence="2">The sequence shown here is derived from an EMBL/GenBank/DDBJ whole genome shotgun (WGS) entry which is preliminary data.</text>
</comment>
<feature type="non-terminal residue" evidence="2">
    <location>
        <position position="427"/>
    </location>
</feature>
<evidence type="ECO:0000313" key="3">
    <source>
        <dbReference type="Proteomes" id="UP000192739"/>
    </source>
</evidence>
<name>A0A1X0EM34_MYCIE</name>
<dbReference type="InterPro" id="IPR003870">
    <property type="entry name" value="DUF222"/>
</dbReference>
<organism evidence="2 3">
    <name type="scientific">Mycobacterium intermedium</name>
    <dbReference type="NCBI Taxonomy" id="28445"/>
    <lineage>
        <taxon>Bacteria</taxon>
        <taxon>Bacillati</taxon>
        <taxon>Actinomycetota</taxon>
        <taxon>Actinomycetes</taxon>
        <taxon>Mycobacteriales</taxon>
        <taxon>Mycobacteriaceae</taxon>
        <taxon>Mycobacterium</taxon>
        <taxon>Mycobacterium simiae complex</taxon>
    </lineage>
</organism>